<organism evidence="7 8">
    <name type="scientific">Phaseolus angularis</name>
    <name type="common">Azuki bean</name>
    <name type="synonym">Vigna angularis</name>
    <dbReference type="NCBI Taxonomy" id="3914"/>
    <lineage>
        <taxon>Eukaryota</taxon>
        <taxon>Viridiplantae</taxon>
        <taxon>Streptophyta</taxon>
        <taxon>Embryophyta</taxon>
        <taxon>Tracheophyta</taxon>
        <taxon>Spermatophyta</taxon>
        <taxon>Magnoliopsida</taxon>
        <taxon>eudicotyledons</taxon>
        <taxon>Gunneridae</taxon>
        <taxon>Pentapetalae</taxon>
        <taxon>rosids</taxon>
        <taxon>fabids</taxon>
        <taxon>Fabales</taxon>
        <taxon>Fabaceae</taxon>
        <taxon>Papilionoideae</taxon>
        <taxon>50 kb inversion clade</taxon>
        <taxon>NPAAA clade</taxon>
        <taxon>indigoferoid/millettioid clade</taxon>
        <taxon>Phaseoleae</taxon>
        <taxon>Vigna</taxon>
    </lineage>
</organism>
<dbReference type="InterPro" id="IPR007527">
    <property type="entry name" value="Znf_SWIM"/>
</dbReference>
<dbReference type="Gramene" id="KOM37064">
    <property type="protein sequence ID" value="KOM37064"/>
    <property type="gene ID" value="LR48_Vigan03g044500"/>
</dbReference>
<dbReference type="Proteomes" id="UP000053144">
    <property type="component" value="Chromosome 3"/>
</dbReference>
<evidence type="ECO:0000256" key="4">
    <source>
        <dbReference type="PROSITE-ProRule" id="PRU00325"/>
    </source>
</evidence>
<dbReference type="PANTHER" id="PTHR31973">
    <property type="entry name" value="POLYPROTEIN, PUTATIVE-RELATED"/>
    <property type="match status" value="1"/>
</dbReference>
<evidence type="ECO:0000256" key="2">
    <source>
        <dbReference type="ARBA" id="ARBA00022771"/>
    </source>
</evidence>
<evidence type="ECO:0000256" key="1">
    <source>
        <dbReference type="ARBA" id="ARBA00022723"/>
    </source>
</evidence>
<feature type="compositionally biased region" description="Acidic residues" evidence="5">
    <location>
        <begin position="1"/>
        <end position="10"/>
    </location>
</feature>
<feature type="region of interest" description="Disordered" evidence="5">
    <location>
        <begin position="1"/>
        <end position="58"/>
    </location>
</feature>
<feature type="compositionally biased region" description="Acidic residues" evidence="5">
    <location>
        <begin position="21"/>
        <end position="58"/>
    </location>
</feature>
<sequence>MEVDKGEEDCDGGHEQQEVQMSEEEECDGDDEHEEVEMGEEEEQCDGHDEYEDVEMGQEEQEFVGGDEYDYLGEEEERGNVVEGEYAYNWLLSIPTNRWCKHAFSSYPRCDVLLNNLSESFNSTILLARDKPIITMMEWIRTYIMRRFATLREKAKTYTGVVMPKPRNRLAGEVEKSGNWIPTWAGGAKFEITHGFTMDKFVVDLSNHSCSCYFWDLVGIPCRHAVAAINYKQENPEDYVHPYYKKEAYDTCYGPEIVPINGQQLWSTSEFGSLLPPIYKTPPGRPKKLRRREADEYVTHVKLSKKNLLMKCSSCNEFGHNVRTCKRANKKVQNQSFTTLLIYTFKLICNLTIAMLLTSIYRTQGPLPVQQDLAAQGPLPVQEVLNHNHLHQRQKDDLHQVTKEELHQVTKEEEHQNGEEEVPVEQDLHQGTTVEEEYPQD</sequence>
<dbReference type="SMART" id="SM00575">
    <property type="entry name" value="ZnF_PMZ"/>
    <property type="match status" value="1"/>
</dbReference>
<evidence type="ECO:0000313" key="7">
    <source>
        <dbReference type="EMBL" id="KOM37064.1"/>
    </source>
</evidence>
<dbReference type="OMA" id="MEWIRTY"/>
<keyword evidence="1" id="KW-0479">Metal-binding</keyword>
<keyword evidence="3" id="KW-0862">Zinc</keyword>
<reference evidence="8" key="1">
    <citation type="journal article" date="2015" name="Proc. Natl. Acad. Sci. U.S.A.">
        <title>Genome sequencing of adzuki bean (Vigna angularis) provides insight into high starch and low fat accumulation and domestication.</title>
        <authorList>
            <person name="Yang K."/>
            <person name="Tian Z."/>
            <person name="Chen C."/>
            <person name="Luo L."/>
            <person name="Zhao B."/>
            <person name="Wang Z."/>
            <person name="Yu L."/>
            <person name="Li Y."/>
            <person name="Sun Y."/>
            <person name="Li W."/>
            <person name="Chen Y."/>
            <person name="Li Y."/>
            <person name="Zhang Y."/>
            <person name="Ai D."/>
            <person name="Zhao J."/>
            <person name="Shang C."/>
            <person name="Ma Y."/>
            <person name="Wu B."/>
            <person name="Wang M."/>
            <person name="Gao L."/>
            <person name="Sun D."/>
            <person name="Zhang P."/>
            <person name="Guo F."/>
            <person name="Wang W."/>
            <person name="Li Y."/>
            <person name="Wang J."/>
            <person name="Varshney R.K."/>
            <person name="Wang J."/>
            <person name="Ling H.Q."/>
            <person name="Wan P."/>
        </authorList>
    </citation>
    <scope>NUCLEOTIDE SEQUENCE</scope>
    <source>
        <strain evidence="8">cv. Jingnong 6</strain>
    </source>
</reference>
<dbReference type="InterPro" id="IPR006564">
    <property type="entry name" value="Znf_PMZ"/>
</dbReference>
<dbReference type="GO" id="GO:0008270">
    <property type="term" value="F:zinc ion binding"/>
    <property type="evidence" value="ECO:0007669"/>
    <property type="project" value="UniProtKB-KW"/>
</dbReference>
<gene>
    <name evidence="7" type="ORF">LR48_Vigan03g044500</name>
</gene>
<dbReference type="PROSITE" id="PS50966">
    <property type="entry name" value="ZF_SWIM"/>
    <property type="match status" value="1"/>
</dbReference>
<dbReference type="PANTHER" id="PTHR31973:SF187">
    <property type="entry name" value="MUTATOR TRANSPOSASE MUDRA PROTEIN"/>
    <property type="match status" value="1"/>
</dbReference>
<evidence type="ECO:0000256" key="5">
    <source>
        <dbReference type="SAM" id="MobiDB-lite"/>
    </source>
</evidence>
<feature type="compositionally biased region" description="Basic and acidic residues" evidence="5">
    <location>
        <begin position="404"/>
        <end position="418"/>
    </location>
</feature>
<proteinExistence type="predicted"/>
<dbReference type="STRING" id="3914.A0A0L9U3T6"/>
<feature type="region of interest" description="Disordered" evidence="5">
    <location>
        <begin position="404"/>
        <end position="441"/>
    </location>
</feature>
<protein>
    <recommendedName>
        <fullName evidence="6">SWIM-type domain-containing protein</fullName>
    </recommendedName>
</protein>
<evidence type="ECO:0000256" key="3">
    <source>
        <dbReference type="ARBA" id="ARBA00022833"/>
    </source>
</evidence>
<dbReference type="AlphaFoldDB" id="A0A0L9U3T6"/>
<evidence type="ECO:0000259" key="6">
    <source>
        <dbReference type="PROSITE" id="PS50966"/>
    </source>
</evidence>
<name>A0A0L9U3T6_PHAAN</name>
<dbReference type="EMBL" id="CM003373">
    <property type="protein sequence ID" value="KOM37064.1"/>
    <property type="molecule type" value="Genomic_DNA"/>
</dbReference>
<accession>A0A0L9U3T6</accession>
<feature type="domain" description="SWIM-type" evidence="6">
    <location>
        <begin position="201"/>
        <end position="233"/>
    </location>
</feature>
<evidence type="ECO:0000313" key="8">
    <source>
        <dbReference type="Proteomes" id="UP000053144"/>
    </source>
</evidence>
<keyword evidence="2 4" id="KW-0863">Zinc-finger</keyword>
<dbReference type="Pfam" id="PF04434">
    <property type="entry name" value="SWIM"/>
    <property type="match status" value="1"/>
</dbReference>